<accession>A0A6G9AP50</accession>
<dbReference type="Pfam" id="PF07980">
    <property type="entry name" value="SusD_RagB"/>
    <property type="match status" value="1"/>
</dbReference>
<dbReference type="Pfam" id="PF14322">
    <property type="entry name" value="SusD-like_3"/>
    <property type="match status" value="1"/>
</dbReference>
<evidence type="ECO:0000259" key="6">
    <source>
        <dbReference type="Pfam" id="PF07980"/>
    </source>
</evidence>
<dbReference type="SUPFAM" id="SSF48452">
    <property type="entry name" value="TPR-like"/>
    <property type="match status" value="1"/>
</dbReference>
<dbReference type="AlphaFoldDB" id="A0A6G9AP50"/>
<dbReference type="KEGG" id="spib:G8759_17310"/>
<dbReference type="GO" id="GO:0009279">
    <property type="term" value="C:cell outer membrane"/>
    <property type="evidence" value="ECO:0007669"/>
    <property type="project" value="UniProtKB-SubCell"/>
</dbReference>
<dbReference type="RefSeq" id="WP_167210093.1">
    <property type="nucleotide sequence ID" value="NZ_CP050063.1"/>
</dbReference>
<evidence type="ECO:0000256" key="2">
    <source>
        <dbReference type="ARBA" id="ARBA00006275"/>
    </source>
</evidence>
<dbReference type="InterPro" id="IPR033985">
    <property type="entry name" value="SusD-like_N"/>
</dbReference>
<keyword evidence="9" id="KW-1185">Reference proteome</keyword>
<evidence type="ECO:0000313" key="8">
    <source>
        <dbReference type="EMBL" id="QIP14247.1"/>
    </source>
</evidence>
<keyword evidence="5" id="KW-0998">Cell outer membrane</keyword>
<dbReference type="InterPro" id="IPR012944">
    <property type="entry name" value="SusD_RagB_dom"/>
</dbReference>
<proteinExistence type="inferred from homology"/>
<evidence type="ECO:0000256" key="3">
    <source>
        <dbReference type="ARBA" id="ARBA00022729"/>
    </source>
</evidence>
<evidence type="ECO:0000259" key="7">
    <source>
        <dbReference type="Pfam" id="PF14322"/>
    </source>
</evidence>
<feature type="domain" description="RagB/SusD" evidence="6">
    <location>
        <begin position="309"/>
        <end position="582"/>
    </location>
</feature>
<reference evidence="8 9" key="1">
    <citation type="submission" date="2020-03" db="EMBL/GenBank/DDBJ databases">
        <authorList>
            <person name="Kim M.K."/>
        </authorList>
    </citation>
    <scope>NUCLEOTIDE SEQUENCE [LARGE SCALE GENOMIC DNA]</scope>
    <source>
        <strain evidence="8 9">BT328</strain>
    </source>
</reference>
<keyword evidence="3" id="KW-0732">Signal</keyword>
<comment type="subcellular location">
    <subcellularLocation>
        <location evidence="1">Cell outer membrane</location>
    </subcellularLocation>
</comment>
<evidence type="ECO:0000313" key="9">
    <source>
        <dbReference type="Proteomes" id="UP000501802"/>
    </source>
</evidence>
<gene>
    <name evidence="8" type="ORF">G8759_17310</name>
</gene>
<evidence type="ECO:0000256" key="4">
    <source>
        <dbReference type="ARBA" id="ARBA00023136"/>
    </source>
</evidence>
<name>A0A6G9AP50_9BACT</name>
<evidence type="ECO:0000256" key="5">
    <source>
        <dbReference type="ARBA" id="ARBA00023237"/>
    </source>
</evidence>
<dbReference type="EMBL" id="CP050063">
    <property type="protein sequence ID" value="QIP14247.1"/>
    <property type="molecule type" value="Genomic_DNA"/>
</dbReference>
<keyword evidence="4" id="KW-0472">Membrane</keyword>
<evidence type="ECO:0000256" key="1">
    <source>
        <dbReference type="ARBA" id="ARBA00004442"/>
    </source>
</evidence>
<protein>
    <submittedName>
        <fullName evidence="8">RagB/SusD family nutrient uptake outer membrane protein</fullName>
    </submittedName>
</protein>
<dbReference type="InterPro" id="IPR011990">
    <property type="entry name" value="TPR-like_helical_dom_sf"/>
</dbReference>
<dbReference type="Proteomes" id="UP000501802">
    <property type="component" value="Chromosome"/>
</dbReference>
<organism evidence="8 9">
    <name type="scientific">Spirosoma aureum</name>
    <dbReference type="NCBI Taxonomy" id="2692134"/>
    <lineage>
        <taxon>Bacteria</taxon>
        <taxon>Pseudomonadati</taxon>
        <taxon>Bacteroidota</taxon>
        <taxon>Cytophagia</taxon>
        <taxon>Cytophagales</taxon>
        <taxon>Cytophagaceae</taxon>
        <taxon>Spirosoma</taxon>
    </lineage>
</organism>
<comment type="similarity">
    <text evidence="2">Belongs to the SusD family.</text>
</comment>
<sequence>MKPFRFSYTLLLAGALSLTQTSCNKALDLDPLDQLSDAAYWTSPNDFLLAANAFYPYMRTFADVVYDTPPNTSNQNYHTDYKADILASQNIFSRGLNTVPTTDSPYSIGYTRIRNINYLLSKAPTYPTPAEISKYVAEAKFFRAYIYFDLLQVYGGVPIINKLLAPDSPELQAPRNTRDEVVDFIIKDLNEAIADLPIKTAQTAAELGRINKEVAQSFLGRVALYEGTWQKFRSGARANALLDIAISASGAVITGGQYQLFAPAALGDSAQKYLFILENQKSNPASIQKSANNEYILANRYDQTVRMINNNVSRSTPINLTRNFVNLYLSKDGLPIEKSPLFKGYATMTSEFENRDNRMRYNMKIAGGYYWSPNANWRIDWTGGPADRANADGSPFKPYANGTSGYYSQKWVAERQVPDNQEAYDYPVIRYAEVLLNYAEAVFERNGTISDADLDKSLNLVRNRVNKAMPKLSNQFVTTNGLDMRTEIRRERTIELYQEGFRLDDLKRWHNAVEVLTKPLVGVKWTGTEFQTLWPSQAATAKDAEGNLIVDGSRSFSEKNYLLPIPSQQIQLNPKLEQNPGW</sequence>
<feature type="domain" description="SusD-like N-terminal" evidence="7">
    <location>
        <begin position="104"/>
        <end position="224"/>
    </location>
</feature>
<dbReference type="Gene3D" id="1.25.40.390">
    <property type="match status" value="1"/>
</dbReference>